<proteinExistence type="predicted"/>
<name>A0AAV4NUW0_CAEEX</name>
<comment type="caution">
    <text evidence="2">The sequence shown here is derived from an EMBL/GenBank/DDBJ whole genome shotgun (WGS) entry which is preliminary data.</text>
</comment>
<keyword evidence="3" id="KW-1185">Reference proteome</keyword>
<sequence>MAAVLFAINVGILYWLEKRDKAVPIPLSFFPFIQHSPFDSSIKENSYNNRQPEKPPSRNNAPSYFAVEVVKCTEGKDVTRTINCSRSCP</sequence>
<accession>A0AAV4NUW0</accession>
<feature type="region of interest" description="Disordered" evidence="1">
    <location>
        <begin position="43"/>
        <end position="62"/>
    </location>
</feature>
<gene>
    <name evidence="2" type="ORF">CEXT_116641</name>
</gene>
<dbReference type="Proteomes" id="UP001054945">
    <property type="component" value="Unassembled WGS sequence"/>
</dbReference>
<reference evidence="2 3" key="1">
    <citation type="submission" date="2021-06" db="EMBL/GenBank/DDBJ databases">
        <title>Caerostris extrusa draft genome.</title>
        <authorList>
            <person name="Kono N."/>
            <person name="Arakawa K."/>
        </authorList>
    </citation>
    <scope>NUCLEOTIDE SEQUENCE [LARGE SCALE GENOMIC DNA]</scope>
</reference>
<evidence type="ECO:0000313" key="3">
    <source>
        <dbReference type="Proteomes" id="UP001054945"/>
    </source>
</evidence>
<dbReference type="AlphaFoldDB" id="A0AAV4NUW0"/>
<protein>
    <submittedName>
        <fullName evidence="2">Uncharacterized protein</fullName>
    </submittedName>
</protein>
<evidence type="ECO:0000313" key="2">
    <source>
        <dbReference type="EMBL" id="GIX88546.1"/>
    </source>
</evidence>
<evidence type="ECO:0000256" key="1">
    <source>
        <dbReference type="SAM" id="MobiDB-lite"/>
    </source>
</evidence>
<organism evidence="2 3">
    <name type="scientific">Caerostris extrusa</name>
    <name type="common">Bark spider</name>
    <name type="synonym">Caerostris bankana</name>
    <dbReference type="NCBI Taxonomy" id="172846"/>
    <lineage>
        <taxon>Eukaryota</taxon>
        <taxon>Metazoa</taxon>
        <taxon>Ecdysozoa</taxon>
        <taxon>Arthropoda</taxon>
        <taxon>Chelicerata</taxon>
        <taxon>Arachnida</taxon>
        <taxon>Araneae</taxon>
        <taxon>Araneomorphae</taxon>
        <taxon>Entelegynae</taxon>
        <taxon>Araneoidea</taxon>
        <taxon>Araneidae</taxon>
        <taxon>Caerostris</taxon>
    </lineage>
</organism>
<dbReference type="EMBL" id="BPLR01021335">
    <property type="protein sequence ID" value="GIX88546.1"/>
    <property type="molecule type" value="Genomic_DNA"/>
</dbReference>